<dbReference type="GO" id="GO:0030246">
    <property type="term" value="F:carbohydrate binding"/>
    <property type="evidence" value="ECO:0007669"/>
    <property type="project" value="UniProtKB-KW"/>
</dbReference>
<dbReference type="Xenbase" id="XB-GENE-6486807">
    <property type="gene designation" value="galnt15.L"/>
</dbReference>
<dbReference type="PANTHER" id="PTHR11675:SF36">
    <property type="entry name" value="POLYPEPTIDE N-ACETYLGALACTOSAMINYLTRANSFERASE 15"/>
    <property type="match status" value="1"/>
</dbReference>
<evidence type="ECO:0000256" key="15">
    <source>
        <dbReference type="ARBA" id="ARBA00023211"/>
    </source>
</evidence>
<dbReference type="Bgee" id="108718915">
    <property type="expression patterns" value="Expressed in lung and 13 other cell types or tissues"/>
</dbReference>
<evidence type="ECO:0000256" key="10">
    <source>
        <dbReference type="ARBA" id="ARBA00022989"/>
    </source>
</evidence>
<dbReference type="Pfam" id="PF00535">
    <property type="entry name" value="Glycos_transf_2"/>
    <property type="match status" value="1"/>
</dbReference>
<keyword evidence="12 16" id="KW-0472">Membrane</keyword>
<dbReference type="AlphaFoldDB" id="A0A1L8FW53"/>
<dbReference type="AGR" id="Xenbase:XB-GENE-6486807"/>
<evidence type="ECO:0000256" key="8">
    <source>
        <dbReference type="ARBA" id="ARBA00022734"/>
    </source>
</evidence>
<evidence type="ECO:0000256" key="16">
    <source>
        <dbReference type="RuleBase" id="RU361242"/>
    </source>
</evidence>
<keyword evidence="10 16" id="KW-1133">Transmembrane helix</keyword>
<name>A0A1L8FW53_XENLA</name>
<protein>
    <recommendedName>
        <fullName evidence="5 16">Polypeptide N-acetylgalactosaminyltransferase</fullName>
        <ecNumber evidence="16">2.4.1.-</ecNumber>
    </recommendedName>
    <alternativeName>
        <fullName evidence="16">Protein-UDP acetylgalactosaminyltransferase</fullName>
    </alternativeName>
</protein>
<dbReference type="InterPro" id="IPR001173">
    <property type="entry name" value="Glyco_trans_2-like"/>
</dbReference>
<dbReference type="GO" id="GO:0006493">
    <property type="term" value="P:protein O-linked glycosylation"/>
    <property type="evidence" value="ECO:0000318"/>
    <property type="project" value="GO_Central"/>
</dbReference>
<evidence type="ECO:0000256" key="1">
    <source>
        <dbReference type="ARBA" id="ARBA00001936"/>
    </source>
</evidence>
<dbReference type="PANTHER" id="PTHR11675">
    <property type="entry name" value="N-ACETYLGALACTOSAMINYLTRANSFERASE"/>
    <property type="match status" value="1"/>
</dbReference>
<evidence type="ECO:0000313" key="18">
    <source>
        <dbReference type="Proteomes" id="UP000186698"/>
    </source>
</evidence>
<dbReference type="InterPro" id="IPR029044">
    <property type="entry name" value="Nucleotide-diphossugar_trans"/>
</dbReference>
<sequence length="615" mass="69864">MLLRKRCRLLLCQLQVAMLMFGLLLVLVIVAILNPEAQSEDKLQDVQNYYEGGGHGFGWAGEDLAQERAEDSNHFKVELLSPLSSLREEGLIAIGMSGPERNFDKVPRKMYRIVKQLKRKNGEASPSPVLRSEHNPNGFDEEISKNIPFHRTIPDGRHPVCLQQNYGEKLPTASVIICFHNEAWSTLLRTVHSVLDNSPRTFLKEIILVDDLSHQEHLKSALSEYISRIGGVKLIRSNKRLGVIGGRMLGAARATGEVLIFMDSRCECHPGWLEPLLSRILHNRNRIVSPVIDTIDWKTFEYYHSSALRQGVFDWKLDFHWVPLPEHEEKVRQSPIIPFRSPVIPGYVVATDRHYFQNIGGFDTGMNFWGVETTELSIRVWLCGGSVEIVPCSRVGHVYQNHTMYNSVQNEALISSKVRTAELWMDSYKEIFYRNIGNTLLMSRIDESDINEHEQLRQRLGCKRFQWYLANVHPEINTSASTLGSSGQLYNAGVGLCMTHTFKERLFVTPVELSSCDEHGNQVFEYNNVNEIRFVSVPLCLTVRDEQISLENCTTSKPAASRLWHFSQTGSITHIPTGKCIEAMDSGASKLLHLNPCNDQRNQIWKLLPAVCQSS</sequence>
<dbReference type="Gene3D" id="2.80.10.50">
    <property type="match status" value="1"/>
</dbReference>
<dbReference type="CTD" id="108718915"/>
<keyword evidence="13 16" id="KW-1015">Disulfide bond</keyword>
<dbReference type="GO" id="GO:0005794">
    <property type="term" value="C:Golgi apparatus"/>
    <property type="evidence" value="ECO:0000318"/>
    <property type="project" value="GO_Central"/>
</dbReference>
<dbReference type="KEGG" id="xla:108718915"/>
<dbReference type="Proteomes" id="UP000186698">
    <property type="component" value="Chromosome 6L"/>
</dbReference>
<keyword evidence="16" id="KW-0808">Transferase</keyword>
<dbReference type="SUPFAM" id="SSF50370">
    <property type="entry name" value="Ricin B-like lectins"/>
    <property type="match status" value="1"/>
</dbReference>
<gene>
    <name evidence="20" type="primary">galnt15.L</name>
    <name evidence="19" type="synonym">LOC108718915</name>
</gene>
<dbReference type="UniPathway" id="UPA00378"/>
<dbReference type="STRING" id="8355.A0A1L8FW53"/>
<dbReference type="GeneID" id="108718915"/>
<evidence type="ECO:0000256" key="11">
    <source>
        <dbReference type="ARBA" id="ARBA00023034"/>
    </source>
</evidence>
<dbReference type="InterPro" id="IPR000772">
    <property type="entry name" value="Ricin_B_lectin"/>
</dbReference>
<keyword evidence="8 16" id="KW-0430">Lectin</keyword>
<dbReference type="InterPro" id="IPR045885">
    <property type="entry name" value="GalNAc-T"/>
</dbReference>
<dbReference type="Pfam" id="PF00652">
    <property type="entry name" value="Ricin_B_lectin"/>
    <property type="match status" value="1"/>
</dbReference>
<dbReference type="OMA" id="MVLWGAE"/>
<evidence type="ECO:0000256" key="7">
    <source>
        <dbReference type="ARBA" id="ARBA00022692"/>
    </source>
</evidence>
<dbReference type="FunFam" id="3.90.550.10:FF:000053">
    <property type="entry name" value="Polypeptide N-acetylgalactosaminyltransferase"/>
    <property type="match status" value="1"/>
</dbReference>
<keyword evidence="14" id="KW-0325">Glycoprotein</keyword>
<dbReference type="SUPFAM" id="SSF53448">
    <property type="entry name" value="Nucleotide-diphospho-sugar transferases"/>
    <property type="match status" value="1"/>
</dbReference>
<dbReference type="PROSITE" id="PS50231">
    <property type="entry name" value="RICIN_B_LECTIN"/>
    <property type="match status" value="1"/>
</dbReference>
<feature type="domain" description="Ricin B lectin" evidence="17">
    <location>
        <begin position="486"/>
        <end position="608"/>
    </location>
</feature>
<keyword evidence="7 16" id="KW-0812">Transmembrane</keyword>
<evidence type="ECO:0000256" key="4">
    <source>
        <dbReference type="ARBA" id="ARBA00005680"/>
    </source>
</evidence>
<dbReference type="PaxDb" id="8355-A0A1L8FW53"/>
<organism evidence="18 19">
    <name type="scientific">Xenopus laevis</name>
    <name type="common">African clawed frog</name>
    <dbReference type="NCBI Taxonomy" id="8355"/>
    <lineage>
        <taxon>Eukaryota</taxon>
        <taxon>Metazoa</taxon>
        <taxon>Chordata</taxon>
        <taxon>Craniata</taxon>
        <taxon>Vertebrata</taxon>
        <taxon>Euteleostomi</taxon>
        <taxon>Amphibia</taxon>
        <taxon>Batrachia</taxon>
        <taxon>Anura</taxon>
        <taxon>Pipoidea</taxon>
        <taxon>Pipidae</taxon>
        <taxon>Xenopodinae</taxon>
        <taxon>Xenopus</taxon>
        <taxon>Xenopus</taxon>
    </lineage>
</organism>
<dbReference type="OrthoDB" id="416652at2759"/>
<dbReference type="SMART" id="SM00458">
    <property type="entry name" value="RICIN"/>
    <property type="match status" value="1"/>
</dbReference>
<evidence type="ECO:0000256" key="6">
    <source>
        <dbReference type="ARBA" id="ARBA00022676"/>
    </source>
</evidence>
<evidence type="ECO:0000256" key="13">
    <source>
        <dbReference type="ARBA" id="ARBA00023157"/>
    </source>
</evidence>
<comment type="similarity">
    <text evidence="4 16">Belongs to the glycosyltransferase 2 family. GalNAc-T subfamily.</text>
</comment>
<keyword evidence="11 16" id="KW-0333">Golgi apparatus</keyword>
<feature type="transmembrane region" description="Helical" evidence="16">
    <location>
        <begin position="12"/>
        <end position="33"/>
    </location>
</feature>
<dbReference type="CDD" id="cd23442">
    <property type="entry name" value="beta-trefoil_Ricin_GALNT15"/>
    <property type="match status" value="1"/>
</dbReference>
<evidence type="ECO:0000256" key="3">
    <source>
        <dbReference type="ARBA" id="ARBA00004922"/>
    </source>
</evidence>
<dbReference type="GO" id="GO:0004653">
    <property type="term" value="F:polypeptide N-acetylgalactosaminyltransferase activity"/>
    <property type="evidence" value="ECO:0000318"/>
    <property type="project" value="GO_Central"/>
</dbReference>
<evidence type="ECO:0000256" key="12">
    <source>
        <dbReference type="ARBA" id="ARBA00023136"/>
    </source>
</evidence>
<comment type="pathway">
    <text evidence="3 16">Protein modification; protein glycosylation.</text>
</comment>
<evidence type="ECO:0000313" key="19">
    <source>
        <dbReference type="RefSeq" id="XP_018122922.1"/>
    </source>
</evidence>
<dbReference type="CDD" id="cd02510">
    <property type="entry name" value="pp-GalNAc-T"/>
    <property type="match status" value="1"/>
</dbReference>
<keyword evidence="15 16" id="KW-0464">Manganese</keyword>
<dbReference type="RefSeq" id="XP_018122922.1">
    <property type="nucleotide sequence ID" value="XM_018267433.2"/>
</dbReference>
<keyword evidence="18" id="KW-1185">Reference proteome</keyword>
<evidence type="ECO:0000256" key="5">
    <source>
        <dbReference type="ARBA" id="ARBA00012644"/>
    </source>
</evidence>
<proteinExistence type="inferred from homology"/>
<keyword evidence="9" id="KW-0735">Signal-anchor</keyword>
<comment type="cofactor">
    <cofactor evidence="1 16">
        <name>Mn(2+)</name>
        <dbReference type="ChEBI" id="CHEBI:29035"/>
    </cofactor>
</comment>
<dbReference type="InterPro" id="IPR035992">
    <property type="entry name" value="Ricin_B-like_lectins"/>
</dbReference>
<dbReference type="GO" id="GO:0000139">
    <property type="term" value="C:Golgi membrane"/>
    <property type="evidence" value="ECO:0007669"/>
    <property type="project" value="UniProtKB-SubCell"/>
</dbReference>
<evidence type="ECO:0000256" key="2">
    <source>
        <dbReference type="ARBA" id="ARBA00004323"/>
    </source>
</evidence>
<evidence type="ECO:0000256" key="14">
    <source>
        <dbReference type="ARBA" id="ARBA00023180"/>
    </source>
</evidence>
<reference evidence="19" key="1">
    <citation type="submission" date="2025-08" db="UniProtKB">
        <authorList>
            <consortium name="RefSeq"/>
        </authorList>
    </citation>
    <scope>IDENTIFICATION</scope>
    <source>
        <strain evidence="19">J_2021</strain>
        <tissue evidence="19">Erythrocytes</tissue>
    </source>
</reference>
<dbReference type="EC" id="2.4.1.-" evidence="16"/>
<evidence type="ECO:0000313" key="20">
    <source>
        <dbReference type="Xenbase" id="XB-GENE-6486807"/>
    </source>
</evidence>
<evidence type="ECO:0000259" key="17">
    <source>
        <dbReference type="SMART" id="SM00458"/>
    </source>
</evidence>
<dbReference type="Gene3D" id="3.90.550.10">
    <property type="entry name" value="Spore Coat Polysaccharide Biosynthesis Protein SpsA, Chain A"/>
    <property type="match status" value="1"/>
</dbReference>
<keyword evidence="6 16" id="KW-0328">Glycosyltransferase</keyword>
<accession>A0A1L8FW53</accession>
<comment type="subcellular location">
    <subcellularLocation>
        <location evidence="2 16">Golgi apparatus membrane</location>
        <topology evidence="2 16">Single-pass type II membrane protein</topology>
    </subcellularLocation>
</comment>
<evidence type="ECO:0000256" key="9">
    <source>
        <dbReference type="ARBA" id="ARBA00022968"/>
    </source>
</evidence>